<dbReference type="InterPro" id="IPR002748">
    <property type="entry name" value="CbiD"/>
</dbReference>
<keyword evidence="3 5" id="KW-0808">Transferase</keyword>
<comment type="similarity">
    <text evidence="5">Belongs to the CbiD family.</text>
</comment>
<reference evidence="6 7" key="1">
    <citation type="journal article" date="2024" name="Chem. Sci.">
        <title>Discovery of megapolipeptins by genome mining of a Burkholderiales bacteria collection.</title>
        <authorList>
            <person name="Paulo B.S."/>
            <person name="Recchia M.J.J."/>
            <person name="Lee S."/>
            <person name="Fergusson C.H."/>
            <person name="Romanowski S.B."/>
            <person name="Hernandez A."/>
            <person name="Krull N."/>
            <person name="Liu D.Y."/>
            <person name="Cavanagh H."/>
            <person name="Bos A."/>
            <person name="Gray C.A."/>
            <person name="Murphy B.T."/>
            <person name="Linington R.G."/>
            <person name="Eustaquio A.S."/>
        </authorList>
    </citation>
    <scope>NUCLEOTIDE SEQUENCE [LARGE SCALE GENOMIC DNA]</scope>
    <source>
        <strain evidence="6 7">RL21-008-BIB-A</strain>
    </source>
</reference>
<dbReference type="Proteomes" id="UP001629246">
    <property type="component" value="Unassembled WGS sequence"/>
</dbReference>
<evidence type="ECO:0000313" key="6">
    <source>
        <dbReference type="EMBL" id="MFL9925971.1"/>
    </source>
</evidence>
<dbReference type="PANTHER" id="PTHR35863:SF1">
    <property type="entry name" value="COBALT-PRECORRIN-5B C(1)-METHYLTRANSFERASE"/>
    <property type="match status" value="1"/>
</dbReference>
<dbReference type="HAMAP" id="MF_00787">
    <property type="entry name" value="CbiD"/>
    <property type="match status" value="1"/>
</dbReference>
<keyword evidence="7" id="KW-1185">Reference proteome</keyword>
<keyword evidence="2 5" id="KW-0489">Methyltransferase</keyword>
<evidence type="ECO:0000256" key="5">
    <source>
        <dbReference type="HAMAP-Rule" id="MF_00787"/>
    </source>
</evidence>
<protein>
    <recommendedName>
        <fullName evidence="5">Cobalt-precorrin-5B C(1)-methyltransferase</fullName>
        <ecNumber evidence="5">2.1.1.195</ecNumber>
    </recommendedName>
    <alternativeName>
        <fullName evidence="5">Cobalt-precorrin-6A synthase</fullName>
    </alternativeName>
</protein>
<dbReference type="RefSeq" id="WP_408159171.1">
    <property type="nucleotide sequence ID" value="NZ_JAQQFM010000007.1"/>
</dbReference>
<dbReference type="EC" id="2.1.1.195" evidence="5"/>
<comment type="caution">
    <text evidence="6">The sequence shown here is derived from an EMBL/GenBank/DDBJ whole genome shotgun (WGS) entry which is preliminary data.</text>
</comment>
<proteinExistence type="inferred from homology"/>
<dbReference type="PANTHER" id="PTHR35863">
    <property type="entry name" value="COBALT-PRECORRIN-5B C(1)-METHYLTRANSFERASE"/>
    <property type="match status" value="1"/>
</dbReference>
<evidence type="ECO:0000256" key="4">
    <source>
        <dbReference type="ARBA" id="ARBA00022691"/>
    </source>
</evidence>
<comment type="catalytic activity">
    <reaction evidence="5">
        <text>Co-precorrin-5B + S-adenosyl-L-methionine = Co-precorrin-6A + S-adenosyl-L-homocysteine</text>
        <dbReference type="Rhea" id="RHEA:26285"/>
        <dbReference type="ChEBI" id="CHEBI:57856"/>
        <dbReference type="ChEBI" id="CHEBI:59789"/>
        <dbReference type="ChEBI" id="CHEBI:60063"/>
        <dbReference type="ChEBI" id="CHEBI:60064"/>
        <dbReference type="EC" id="2.1.1.195"/>
    </reaction>
</comment>
<evidence type="ECO:0000313" key="7">
    <source>
        <dbReference type="Proteomes" id="UP001629246"/>
    </source>
</evidence>
<dbReference type="Pfam" id="PF01888">
    <property type="entry name" value="CbiD"/>
    <property type="match status" value="1"/>
</dbReference>
<evidence type="ECO:0000256" key="1">
    <source>
        <dbReference type="ARBA" id="ARBA00022573"/>
    </source>
</evidence>
<keyword evidence="1 5" id="KW-0169">Cobalamin biosynthesis</keyword>
<gene>
    <name evidence="5 6" type="primary">cbiD</name>
    <name evidence="6" type="ORF">PQR62_16965</name>
</gene>
<dbReference type="SUPFAM" id="SSF111342">
    <property type="entry name" value="CbiD-like"/>
    <property type="match status" value="1"/>
</dbReference>
<accession>A0ABW9AAP3</accession>
<sequence length="434" mass="45933">MNSAAGSDLQRAEYDLNVLAPNGLRRGRSTGSCATAAVRAALYLLLGGMWVEQTEVSLPDGLHFLLVPIQGVEAVGDGMVRAEVLKDGGDDPDNTHGATIFAELRRNDSGQLRFIAAQGVGIATLPGLRVAVGEPAINPVPRKMMRQAVSEVLLELLPLQKDADGAAQMAWLEQGFDIAVGCRDGEIIAKKTFNPRLGIVGGISILGTSGIVEPMSMASWIASIEVYIRVALADCREVQEGVAYLPGKIGRTFVSSVLGLPDKRSVQIANFLGDALDFTQQALQEQARRLPVLWLAGHPGKLAKVLDGSWDTHSGKSNMAMGGVAEVAAALRDAAGQALFDAATLDAMRAANTVEAIIDQVRAESAERSRALWLEIEQRIAALAQQRLPNVDRVEVRLFDLDGALLGAESAAAMKLNAAAAAEDAAGTNEEDVE</sequence>
<comment type="function">
    <text evidence="5">Catalyzes the methylation of C-1 in cobalt-precorrin-5B to form cobalt-precorrin-6A.</text>
</comment>
<dbReference type="NCBIfam" id="TIGR00312">
    <property type="entry name" value="cbiD"/>
    <property type="match status" value="1"/>
</dbReference>
<comment type="pathway">
    <text evidence="5">Cofactor biosynthesis; adenosylcobalamin biosynthesis; cob(II)yrinate a,c-diamide from sirohydrochlorin (anaerobic route): step 6/10.</text>
</comment>
<dbReference type="GO" id="GO:0032259">
    <property type="term" value="P:methylation"/>
    <property type="evidence" value="ECO:0007669"/>
    <property type="project" value="UniProtKB-KW"/>
</dbReference>
<evidence type="ECO:0000256" key="2">
    <source>
        <dbReference type="ARBA" id="ARBA00022603"/>
    </source>
</evidence>
<name>A0ABW9AAP3_9BURK</name>
<keyword evidence="4 5" id="KW-0949">S-adenosyl-L-methionine</keyword>
<dbReference type="EMBL" id="JAQQFM010000007">
    <property type="protein sequence ID" value="MFL9925971.1"/>
    <property type="molecule type" value="Genomic_DNA"/>
</dbReference>
<dbReference type="GO" id="GO:0008168">
    <property type="term" value="F:methyltransferase activity"/>
    <property type="evidence" value="ECO:0007669"/>
    <property type="project" value="UniProtKB-KW"/>
</dbReference>
<dbReference type="Gene3D" id="3.30.2110.10">
    <property type="entry name" value="CbiD-like"/>
    <property type="match status" value="1"/>
</dbReference>
<dbReference type="InterPro" id="IPR036074">
    <property type="entry name" value="CbiD_sf"/>
</dbReference>
<evidence type="ECO:0000256" key="3">
    <source>
        <dbReference type="ARBA" id="ARBA00022679"/>
    </source>
</evidence>
<organism evidence="6 7">
    <name type="scientific">Herbaspirillum lusitanum</name>
    <dbReference type="NCBI Taxonomy" id="213312"/>
    <lineage>
        <taxon>Bacteria</taxon>
        <taxon>Pseudomonadati</taxon>
        <taxon>Pseudomonadota</taxon>
        <taxon>Betaproteobacteria</taxon>
        <taxon>Burkholderiales</taxon>
        <taxon>Oxalobacteraceae</taxon>
        <taxon>Herbaspirillum</taxon>
    </lineage>
</organism>